<proteinExistence type="predicted"/>
<reference evidence="1 4" key="2">
    <citation type="submission" date="2016-11" db="EMBL/GenBank/DDBJ databases">
        <title>Genomic analysis of Caldithrix abyssi and proposal of a novel bacterial phylum Caldithrichaeota.</title>
        <authorList>
            <person name="Kublanov I."/>
            <person name="Sigalova O."/>
            <person name="Gavrilov S."/>
            <person name="Lebedinsky A."/>
            <person name="Ivanova N."/>
            <person name="Daum C."/>
            <person name="Reddy T."/>
            <person name="Klenk H.P."/>
            <person name="Goker M."/>
            <person name="Reva O."/>
            <person name="Miroshnichenko M."/>
            <person name="Kyprides N."/>
            <person name="Woyke T."/>
            <person name="Gelfand M."/>
        </authorList>
    </citation>
    <scope>NUCLEOTIDE SEQUENCE [LARGE SCALE GENOMIC DNA]</scope>
    <source>
        <strain evidence="1 4">LF13</strain>
    </source>
</reference>
<sequence length="675" mass="76982" precursor="true">MRITWPEFQTWISTLFSRLPAGNHAAPSSKSRQAELEKYEGFFRASFIYLFESDHQLLRFASNLFNDLLLEDARFWQEPVHFILQLKGKLKQEIENAALSSLPDLKEAGESAESLYMAAWKVLFPEGREILLNKKKAEQDLLRKRKVTLRKPNPAPLENPAREILFTSNVLLRPPLDNHSELPKNIQKVVDRHRNAAQQFWYDHPIPLDAPAENNEILYGLNGLEKMMAFEKQHGAVGSGQRLTCVLSCSVTHSYLHQVAKSYVQYLMARHGAFENLDLYLFTETDCRKIISKILKPAAERYLKITDEEFPVFGVDGEYGRHYTFLKAISALWQVLIDPQIKATFKIDLDQVFPQEILVRETGHSALELFRTPLWGAYGRDFKQRDVQLGMIAGALVNASDIEKSLFTPDVPFPNGPEHPEEFVFFSRLPQALSTSVEMMTRYGHGPLDGRKQCLQRIHVTGGTNGILVKSLFAHHPFTPTFMGRAEDQAFILSVFNSKEPLLRYVHQPGLIMRHDKHLFAQKAIKAAENGKIIGDYVRILYFSAYARMVDPDLSAVKEELAPFTGSFISAIPATIVTLRFILKGLEKAHKESADQIMEFIQTGAKRLKAAMEFTEGNPSPLQKQFEKEKRSWNRYYQTLQALADALERDDEFALKIKNMAQNMVSNAQLHAVKA</sequence>
<evidence type="ECO:0000313" key="2">
    <source>
        <dbReference type="EMBL" id="EHO41211.1"/>
    </source>
</evidence>
<dbReference type="InParanoid" id="H1XR60"/>
<evidence type="ECO:0000313" key="4">
    <source>
        <dbReference type="Proteomes" id="UP000183868"/>
    </source>
</evidence>
<dbReference type="PaxDb" id="880073-Calab_1591"/>
<accession>H1XR60</accession>
<dbReference type="AlphaFoldDB" id="H1XR60"/>
<dbReference type="EMBL" id="CP018099">
    <property type="protein sequence ID" value="APF17062.1"/>
    <property type="molecule type" value="Genomic_DNA"/>
</dbReference>
<reference evidence="2 3" key="1">
    <citation type="submission" date="2011-09" db="EMBL/GenBank/DDBJ databases">
        <title>The permanent draft genome of Caldithrix abyssi DSM 13497.</title>
        <authorList>
            <consortium name="US DOE Joint Genome Institute (JGI-PGF)"/>
            <person name="Lucas S."/>
            <person name="Han J."/>
            <person name="Lapidus A."/>
            <person name="Bruce D."/>
            <person name="Goodwin L."/>
            <person name="Pitluck S."/>
            <person name="Peters L."/>
            <person name="Kyrpides N."/>
            <person name="Mavromatis K."/>
            <person name="Ivanova N."/>
            <person name="Mikhailova N."/>
            <person name="Chertkov O."/>
            <person name="Detter J.C."/>
            <person name="Tapia R."/>
            <person name="Han C."/>
            <person name="Land M."/>
            <person name="Hauser L."/>
            <person name="Markowitz V."/>
            <person name="Cheng J.-F."/>
            <person name="Hugenholtz P."/>
            <person name="Woyke T."/>
            <person name="Wu D."/>
            <person name="Spring S."/>
            <person name="Brambilla E."/>
            <person name="Klenk H.-P."/>
            <person name="Eisen J.A."/>
        </authorList>
    </citation>
    <scope>NUCLEOTIDE SEQUENCE [LARGE SCALE GENOMIC DNA]</scope>
    <source>
        <strain evidence="2 3">DSM 13497</strain>
    </source>
</reference>
<evidence type="ECO:0000313" key="1">
    <source>
        <dbReference type="EMBL" id="APF17062.1"/>
    </source>
</evidence>
<evidence type="ECO:0000313" key="3">
    <source>
        <dbReference type="Proteomes" id="UP000004671"/>
    </source>
</evidence>
<gene>
    <name evidence="1" type="ORF">Cabys_311</name>
    <name evidence="2" type="ORF">Calab_1591</name>
</gene>
<dbReference type="RefSeq" id="WP_006928287.1">
    <property type="nucleotide sequence ID" value="NZ_CM001402.1"/>
</dbReference>
<dbReference type="Proteomes" id="UP000004671">
    <property type="component" value="Chromosome"/>
</dbReference>
<organism evidence="2 3">
    <name type="scientific">Caldithrix abyssi DSM 13497</name>
    <dbReference type="NCBI Taxonomy" id="880073"/>
    <lineage>
        <taxon>Bacteria</taxon>
        <taxon>Pseudomonadati</taxon>
        <taxon>Calditrichota</taxon>
        <taxon>Calditrichia</taxon>
        <taxon>Calditrichales</taxon>
        <taxon>Calditrichaceae</taxon>
        <taxon>Caldithrix</taxon>
    </lineage>
</organism>
<dbReference type="EMBL" id="CM001402">
    <property type="protein sequence ID" value="EHO41211.1"/>
    <property type="molecule type" value="Genomic_DNA"/>
</dbReference>
<keyword evidence="3" id="KW-1185">Reference proteome</keyword>
<protein>
    <submittedName>
        <fullName evidence="2">Uncharacterized protein</fullName>
    </submittedName>
</protein>
<dbReference type="OrthoDB" id="5843584at2"/>
<dbReference type="STRING" id="880073.Cabys_311"/>
<dbReference type="HOGENOM" id="CLU_403244_0_0_0"/>
<dbReference type="KEGG" id="caby:Cabys_311"/>
<dbReference type="Proteomes" id="UP000183868">
    <property type="component" value="Chromosome"/>
</dbReference>
<dbReference type="eggNOG" id="ENOG502ZAW1">
    <property type="taxonomic scope" value="Bacteria"/>
</dbReference>
<name>H1XR60_CALAY</name>